<evidence type="ECO:0000313" key="5">
    <source>
        <dbReference type="EMBL" id="CAD7196957.1"/>
    </source>
</evidence>
<dbReference type="Pfam" id="PF12796">
    <property type="entry name" value="Ank_2"/>
    <property type="match status" value="1"/>
</dbReference>
<feature type="repeat" description="ANK" evidence="3">
    <location>
        <begin position="730"/>
        <end position="762"/>
    </location>
</feature>
<dbReference type="EMBL" id="OA565413">
    <property type="protein sequence ID" value="CAD7196957.1"/>
    <property type="molecule type" value="Genomic_DNA"/>
</dbReference>
<dbReference type="PROSITE" id="PS50297">
    <property type="entry name" value="ANK_REP_REGION"/>
    <property type="match status" value="3"/>
</dbReference>
<feature type="region of interest" description="Disordered" evidence="4">
    <location>
        <begin position="306"/>
        <end position="334"/>
    </location>
</feature>
<dbReference type="PROSITE" id="PS50088">
    <property type="entry name" value="ANK_REPEAT"/>
    <property type="match status" value="3"/>
</dbReference>
<name>A0A7R8VEF5_TIMDO</name>
<dbReference type="Gene3D" id="1.25.40.20">
    <property type="entry name" value="Ankyrin repeat-containing domain"/>
    <property type="match status" value="1"/>
</dbReference>
<dbReference type="SMART" id="SM00248">
    <property type="entry name" value="ANK"/>
    <property type="match status" value="4"/>
</dbReference>
<dbReference type="InterPro" id="IPR036770">
    <property type="entry name" value="Ankyrin_rpt-contain_sf"/>
</dbReference>
<dbReference type="AlphaFoldDB" id="A0A7R8VEF5"/>
<evidence type="ECO:0000256" key="2">
    <source>
        <dbReference type="ARBA" id="ARBA00023043"/>
    </source>
</evidence>
<dbReference type="PANTHER" id="PTHR46680">
    <property type="entry name" value="NF-KAPPA-B INHIBITOR ALPHA"/>
    <property type="match status" value="1"/>
</dbReference>
<dbReference type="SUPFAM" id="SSF48403">
    <property type="entry name" value="Ankyrin repeat"/>
    <property type="match status" value="1"/>
</dbReference>
<reference evidence="5" key="1">
    <citation type="submission" date="2020-11" db="EMBL/GenBank/DDBJ databases">
        <authorList>
            <person name="Tran Van P."/>
        </authorList>
    </citation>
    <scope>NUCLEOTIDE SEQUENCE</scope>
</reference>
<proteinExistence type="predicted"/>
<feature type="repeat" description="ANK" evidence="3">
    <location>
        <begin position="658"/>
        <end position="690"/>
    </location>
</feature>
<evidence type="ECO:0000256" key="1">
    <source>
        <dbReference type="ARBA" id="ARBA00022737"/>
    </source>
</evidence>
<keyword evidence="2 3" id="KW-0040">ANK repeat</keyword>
<accession>A0A7R8VEF5</accession>
<evidence type="ECO:0000256" key="3">
    <source>
        <dbReference type="PROSITE-ProRule" id="PRU00023"/>
    </source>
</evidence>
<dbReference type="PANTHER" id="PTHR46680:SF3">
    <property type="entry name" value="NF-KAPPA-B INHIBITOR CACTUS"/>
    <property type="match status" value="1"/>
</dbReference>
<gene>
    <name evidence="5" type="ORF">TDIB3V08_LOCUS3282</name>
</gene>
<protein>
    <submittedName>
        <fullName evidence="5">Uncharacterized protein</fullName>
    </submittedName>
</protein>
<organism evidence="5">
    <name type="scientific">Timema douglasi</name>
    <name type="common">Walking stick</name>
    <dbReference type="NCBI Taxonomy" id="61478"/>
    <lineage>
        <taxon>Eukaryota</taxon>
        <taxon>Metazoa</taxon>
        <taxon>Ecdysozoa</taxon>
        <taxon>Arthropoda</taxon>
        <taxon>Hexapoda</taxon>
        <taxon>Insecta</taxon>
        <taxon>Pterygota</taxon>
        <taxon>Neoptera</taxon>
        <taxon>Polyneoptera</taxon>
        <taxon>Phasmatodea</taxon>
        <taxon>Timematodea</taxon>
        <taxon>Timematoidea</taxon>
        <taxon>Timematidae</taxon>
        <taxon>Timema</taxon>
    </lineage>
</organism>
<dbReference type="InterPro" id="IPR002110">
    <property type="entry name" value="Ankyrin_rpt"/>
</dbReference>
<feature type="repeat" description="ANK" evidence="3">
    <location>
        <begin position="764"/>
        <end position="790"/>
    </location>
</feature>
<feature type="compositionally biased region" description="Low complexity" evidence="4">
    <location>
        <begin position="309"/>
        <end position="334"/>
    </location>
</feature>
<dbReference type="GO" id="GO:0005829">
    <property type="term" value="C:cytosol"/>
    <property type="evidence" value="ECO:0007669"/>
    <property type="project" value="TreeGrafter"/>
</dbReference>
<dbReference type="GO" id="GO:0051059">
    <property type="term" value="F:NF-kappaB binding"/>
    <property type="evidence" value="ECO:0007669"/>
    <property type="project" value="TreeGrafter"/>
</dbReference>
<sequence>MNNSPTKSSQFILANDLTTKLPQLISSQLKANNSVKISPQLISNNSNTITLNAVTNDFHTNTSTLVVNDSTPRSIINLSSSIAKNLRNSSSTILINNQNLTQVSVNPTSHSVTSFINKTFSITPQPNSIKATFTNTTTSLVNNSLTKMPQLIVNTPNSTTLVVNNSVKKSSQHILSKISKQNQSKFTAKQPEPTVLHTANVASKKYSRNQINESEKVSTFILPAPRESFLPSAQMSLPSTNSSSLNLPLRSTARLSSSDSSFPAKRVIRTFDLTSSLKRGHRKNVYLKQNTYIGADGQVGSIKTDKGCTVSQTTTDTTQSRISTSPSSAVTSHSVPTLSIPISHSGTISNLGKIINPVRNSIHWDSLPKVYLCSTNNEVTPTSMILSNENDAPTPLPSCNTKKSVVSQSRNFDNLDTVMSSVLQLNNFNNSDNANLVSSDTFSIANKDAVPSENIPKFTLAFLDDQKKTNIGKVGDKYVIYQFIDENNISKFNNKHIDSSLETYLNKDDQAVQPNCLSSTIQKVKVCENTQRKEDYSLPIEDNVLEKLFSLLKRGQLLASTHPDEMINKPTEYSEVMPYTFSHDMDHDFTSDLLCENLSLNDKVYYCALRDKMNCLKADSVGNIPLHLSVKEGNEVKVKRQCLVLSALKNNIDTKNFFEETALHIAVKEDFSKIVDLLLKFGSNPNIQDADGNNALHLAILNDSFDCLMEIISGTKTNWLENSVNQFNFEGFAPIHLAVKMGHIETITALLGAGAYINLKDVKSGRTPLFHAVEMDHTEMVSTLVKAGADSLEPNFAGQSAFQAAKEVPSKNKQMISHMITIEGIKQAESKNKVIKKQGQVRWKDRPCLLPPTPLRRVKGLRPLEGSAFPPARAQPLANMPPLRIGAFLPRGSPFLGLLDL</sequence>
<dbReference type="Pfam" id="PF00023">
    <property type="entry name" value="Ank"/>
    <property type="match status" value="1"/>
</dbReference>
<keyword evidence="1" id="KW-0677">Repeat</keyword>
<dbReference type="GO" id="GO:0071356">
    <property type="term" value="P:cellular response to tumor necrosis factor"/>
    <property type="evidence" value="ECO:0007669"/>
    <property type="project" value="TreeGrafter"/>
</dbReference>
<evidence type="ECO:0000256" key="4">
    <source>
        <dbReference type="SAM" id="MobiDB-lite"/>
    </source>
</evidence>
<dbReference type="InterPro" id="IPR051070">
    <property type="entry name" value="NF-kappa-B_inhibitor"/>
</dbReference>